<evidence type="ECO:0000313" key="4">
    <source>
        <dbReference type="Proteomes" id="UP000245768"/>
    </source>
</evidence>
<dbReference type="EMBL" id="KZ819637">
    <property type="protein sequence ID" value="PWN89189.1"/>
    <property type="molecule type" value="Genomic_DNA"/>
</dbReference>
<gene>
    <name evidence="3" type="ORF">FA10DRAFT_231219</name>
</gene>
<name>A0A316YJ01_9BASI</name>
<dbReference type="CDD" id="cd00143">
    <property type="entry name" value="PP2Cc"/>
    <property type="match status" value="1"/>
</dbReference>
<proteinExistence type="predicted"/>
<feature type="region of interest" description="Disordered" evidence="1">
    <location>
        <begin position="22"/>
        <end position="47"/>
    </location>
</feature>
<evidence type="ECO:0000259" key="2">
    <source>
        <dbReference type="PROSITE" id="PS51746"/>
    </source>
</evidence>
<dbReference type="InterPro" id="IPR036457">
    <property type="entry name" value="PPM-type-like_dom_sf"/>
</dbReference>
<dbReference type="Pfam" id="PF00481">
    <property type="entry name" value="PP2C"/>
    <property type="match status" value="1"/>
</dbReference>
<dbReference type="SMART" id="SM00332">
    <property type="entry name" value="PP2Cc"/>
    <property type="match status" value="1"/>
</dbReference>
<keyword evidence="4" id="KW-1185">Reference proteome</keyword>
<feature type="region of interest" description="Disordered" evidence="1">
    <location>
        <begin position="168"/>
        <end position="219"/>
    </location>
</feature>
<reference evidence="3" key="1">
    <citation type="journal article" date="2018" name="Mol. Biol. Evol.">
        <title>Broad Genomic Sampling Reveals a Smut Pathogenic Ancestry of the Fungal Clade Ustilaginomycotina.</title>
        <authorList>
            <person name="Kijpornyongpan T."/>
            <person name="Mondo S.J."/>
            <person name="Barry K."/>
            <person name="Sandor L."/>
            <person name="Lee J."/>
            <person name="Lipzen A."/>
            <person name="Pangilinan J."/>
            <person name="LaButti K."/>
            <person name="Hainaut M."/>
            <person name="Henrissat B."/>
            <person name="Grigoriev I.V."/>
            <person name="Spatafora J.W."/>
            <person name="Aime M.C."/>
        </authorList>
    </citation>
    <scope>NUCLEOTIDE SEQUENCE [LARGE SCALE GENOMIC DNA]</scope>
    <source>
        <strain evidence="3">MCA 4198</strain>
    </source>
</reference>
<dbReference type="Proteomes" id="UP000245768">
    <property type="component" value="Unassembled WGS sequence"/>
</dbReference>
<dbReference type="GO" id="GO:0004722">
    <property type="term" value="F:protein serine/threonine phosphatase activity"/>
    <property type="evidence" value="ECO:0007669"/>
    <property type="project" value="InterPro"/>
</dbReference>
<dbReference type="InParanoid" id="A0A316YJ01"/>
<sequence>MQQQQRRPYHDYLRVNTASGSSARIPLKDGRSGGVFGSATTRGSRPTQEDTFKVACVHVDPTELRHSLQTSKSRVLQEAGRRWDPVYAGEDDAIAGQVVWFGCFDGHGGQAISSFLRDELHGAFEEVDGSMATDTVRYTRSLGGYFRRFTGGLLSRWVRQDLLPPVRASRPGAAHHRPKKQNPALDSDAGSEPKVPHTEDEPPVPPAKEGTPSGEDVPTGVAADVAQAKGLGGPSTDAPDKGLITVEKIDPPSEVAKEPLTLAERATLAWLHVDRRIQSSKSLNVGGSTASVALLHSLDSPAQPWYSSKLLSITSIHIGDTRMLLCPTSDGHAIPLTNYHHPDDRAEAERLRRVGAGLITDSFGEARWMGALANTRAFGDSHFKKAGVTAEPEVISQVLKGDDFAFVVCFSDGIGGVVSDQEVVDLCRGAQHPHDAAKNVLRYAEELGSDDNATVVVIPLRGWGNVGGEDRTKETREYKKSKVDLFRDHRQ</sequence>
<dbReference type="SUPFAM" id="SSF81606">
    <property type="entry name" value="PP2C-like"/>
    <property type="match status" value="1"/>
</dbReference>
<dbReference type="STRING" id="215250.A0A316YJ01"/>
<dbReference type="InterPro" id="IPR015655">
    <property type="entry name" value="PP2C"/>
</dbReference>
<dbReference type="PROSITE" id="PS51746">
    <property type="entry name" value="PPM_2"/>
    <property type="match status" value="1"/>
</dbReference>
<dbReference type="PANTHER" id="PTHR13832">
    <property type="entry name" value="PROTEIN PHOSPHATASE 2C"/>
    <property type="match status" value="1"/>
</dbReference>
<organism evidence="3 4">
    <name type="scientific">Acaromyces ingoldii</name>
    <dbReference type="NCBI Taxonomy" id="215250"/>
    <lineage>
        <taxon>Eukaryota</taxon>
        <taxon>Fungi</taxon>
        <taxon>Dikarya</taxon>
        <taxon>Basidiomycota</taxon>
        <taxon>Ustilaginomycotina</taxon>
        <taxon>Exobasidiomycetes</taxon>
        <taxon>Exobasidiales</taxon>
        <taxon>Cryptobasidiaceae</taxon>
        <taxon>Acaromyces</taxon>
    </lineage>
</organism>
<evidence type="ECO:0000256" key="1">
    <source>
        <dbReference type="SAM" id="MobiDB-lite"/>
    </source>
</evidence>
<dbReference type="InterPro" id="IPR001932">
    <property type="entry name" value="PPM-type_phosphatase-like_dom"/>
</dbReference>
<dbReference type="Gene3D" id="3.60.40.10">
    <property type="entry name" value="PPM-type phosphatase domain"/>
    <property type="match status" value="2"/>
</dbReference>
<feature type="domain" description="PPM-type phosphatase" evidence="2">
    <location>
        <begin position="35"/>
        <end position="460"/>
    </location>
</feature>
<dbReference type="PANTHER" id="PTHR13832:SF589">
    <property type="entry name" value="[PYRUVATE DEHYDROGENASE [ACETYL-TRANSFERRING]]-PHOSPHATASE 2, MITOCHONDRIAL"/>
    <property type="match status" value="1"/>
</dbReference>
<dbReference type="AlphaFoldDB" id="A0A316YJ01"/>
<dbReference type="GeneID" id="37040762"/>
<dbReference type="OrthoDB" id="416093at2759"/>
<accession>A0A316YJ01</accession>
<dbReference type="RefSeq" id="XP_025376387.1">
    <property type="nucleotide sequence ID" value="XM_025518846.1"/>
</dbReference>
<protein>
    <submittedName>
        <fullName evidence="3">Protein serine/threonine phosphatase 2C</fullName>
    </submittedName>
</protein>
<evidence type="ECO:0000313" key="3">
    <source>
        <dbReference type="EMBL" id="PWN89189.1"/>
    </source>
</evidence>